<organism evidence="1 2">
    <name type="scientific">Caldalkalibacillus horti</name>
    <dbReference type="NCBI Taxonomy" id="77523"/>
    <lineage>
        <taxon>Bacteria</taxon>
        <taxon>Bacillati</taxon>
        <taxon>Bacillota</taxon>
        <taxon>Bacilli</taxon>
        <taxon>Bacillales</taxon>
        <taxon>Bacillaceae</taxon>
        <taxon>Caldalkalibacillus</taxon>
    </lineage>
</organism>
<reference evidence="1 2" key="1">
    <citation type="submission" date="2023-07" db="EMBL/GenBank/DDBJ databases">
        <title>Genomic Encyclopedia of Type Strains, Phase IV (KMG-IV): sequencing the most valuable type-strain genomes for metagenomic binning, comparative biology and taxonomic classification.</title>
        <authorList>
            <person name="Goeker M."/>
        </authorList>
    </citation>
    <scope>NUCLEOTIDE SEQUENCE [LARGE SCALE GENOMIC DNA]</scope>
    <source>
        <strain evidence="1 2">DSM 12751</strain>
    </source>
</reference>
<name>A0ABT9VUI6_9BACI</name>
<proteinExistence type="predicted"/>
<gene>
    <name evidence="1" type="ORF">J2S11_000543</name>
</gene>
<evidence type="ECO:0000313" key="2">
    <source>
        <dbReference type="Proteomes" id="UP001235840"/>
    </source>
</evidence>
<sequence length="38" mass="4396">MPQNGGDAYEFFAFRSDYAWNVLPRCSYLFETKITCPG</sequence>
<protein>
    <submittedName>
        <fullName evidence="1">Uncharacterized protein</fullName>
    </submittedName>
</protein>
<dbReference type="Proteomes" id="UP001235840">
    <property type="component" value="Unassembled WGS sequence"/>
</dbReference>
<keyword evidence="2" id="KW-1185">Reference proteome</keyword>
<evidence type="ECO:0000313" key="1">
    <source>
        <dbReference type="EMBL" id="MDQ0164643.1"/>
    </source>
</evidence>
<dbReference type="EMBL" id="JAUSTY010000002">
    <property type="protein sequence ID" value="MDQ0164643.1"/>
    <property type="molecule type" value="Genomic_DNA"/>
</dbReference>
<accession>A0ABT9VUI6</accession>
<comment type="caution">
    <text evidence="1">The sequence shown here is derived from an EMBL/GenBank/DDBJ whole genome shotgun (WGS) entry which is preliminary data.</text>
</comment>